<name>A0A2T3FN80_9FIRM</name>
<proteinExistence type="inferred from homology"/>
<keyword evidence="12 18" id="KW-0472">Membrane</keyword>
<dbReference type="InterPro" id="IPR048254">
    <property type="entry name" value="CDP_ALCOHOL_P_TRANSF_CS"/>
</dbReference>
<evidence type="ECO:0000256" key="5">
    <source>
        <dbReference type="ARBA" id="ARBA00013170"/>
    </source>
</evidence>
<evidence type="ECO:0000256" key="9">
    <source>
        <dbReference type="ARBA" id="ARBA00022692"/>
    </source>
</evidence>
<dbReference type="InterPro" id="IPR043130">
    <property type="entry name" value="CDP-OH_PTrfase_TM_dom"/>
</dbReference>
<dbReference type="PANTHER" id="PTHR14269">
    <property type="entry name" value="CDP-DIACYLGLYCEROL--GLYCEROL-3-PHOSPHATE 3-PHOSPHATIDYLTRANSFERASE-RELATED"/>
    <property type="match status" value="1"/>
</dbReference>
<reference evidence="19 20" key="1">
    <citation type="journal article" date="2019" name="Int. J. Syst. Evol. Microbiol.">
        <title>Faecalibacillus intestinalis gen. nov., sp. nov. and Faecalibacillus faecis sp. nov., isolated from human faeces.</title>
        <authorList>
            <person name="Seo B."/>
            <person name="Jeon K."/>
            <person name="Baek I."/>
            <person name="Lee Y.M."/>
            <person name="Baek K."/>
            <person name="Ko G."/>
        </authorList>
    </citation>
    <scope>NUCLEOTIDE SEQUENCE [LARGE SCALE GENOMIC DNA]</scope>
    <source>
        <strain evidence="19 20">SNUG30099</strain>
    </source>
</reference>
<keyword evidence="13" id="KW-0594">Phospholipid biosynthesis</keyword>
<dbReference type="GO" id="GO:0006655">
    <property type="term" value="P:phosphatidylglycerol biosynthetic process"/>
    <property type="evidence" value="ECO:0007669"/>
    <property type="project" value="UniProtKB-UniPathway"/>
</dbReference>
<evidence type="ECO:0000256" key="17">
    <source>
        <dbReference type="RuleBase" id="RU003750"/>
    </source>
</evidence>
<evidence type="ECO:0000256" key="3">
    <source>
        <dbReference type="ARBA" id="ARBA00005042"/>
    </source>
</evidence>
<feature type="transmembrane region" description="Helical" evidence="18">
    <location>
        <begin position="12"/>
        <end position="31"/>
    </location>
</feature>
<evidence type="ECO:0000256" key="2">
    <source>
        <dbReference type="ARBA" id="ARBA00004141"/>
    </source>
</evidence>
<evidence type="ECO:0000256" key="7">
    <source>
        <dbReference type="ARBA" id="ARBA00022516"/>
    </source>
</evidence>
<feature type="transmembrane region" description="Helical" evidence="18">
    <location>
        <begin position="169"/>
        <end position="187"/>
    </location>
</feature>
<evidence type="ECO:0000256" key="6">
    <source>
        <dbReference type="ARBA" id="ARBA00014944"/>
    </source>
</evidence>
<dbReference type="PANTHER" id="PTHR14269:SF62">
    <property type="entry name" value="CDP-DIACYLGLYCEROL--GLYCEROL-3-PHOSPHATE 3-PHOSPHATIDYLTRANSFERASE 1, CHLOROPLASTIC"/>
    <property type="match status" value="1"/>
</dbReference>
<keyword evidence="14" id="KW-1208">Phospholipid metabolism</keyword>
<dbReference type="InterPro" id="IPR000462">
    <property type="entry name" value="CDP-OH_P_trans"/>
</dbReference>
<feature type="transmembrane region" description="Helical" evidence="18">
    <location>
        <begin position="43"/>
        <end position="63"/>
    </location>
</feature>
<dbReference type="UniPathway" id="UPA00084">
    <property type="reaction ID" value="UER00503"/>
</dbReference>
<evidence type="ECO:0000256" key="10">
    <source>
        <dbReference type="ARBA" id="ARBA00022989"/>
    </source>
</evidence>
<keyword evidence="11" id="KW-0443">Lipid metabolism</keyword>
<dbReference type="Pfam" id="PF01066">
    <property type="entry name" value="CDP-OH_P_transf"/>
    <property type="match status" value="1"/>
</dbReference>
<dbReference type="Proteomes" id="UP000240974">
    <property type="component" value="Unassembled WGS sequence"/>
</dbReference>
<dbReference type="EC" id="2.7.8.5" evidence="5 16"/>
<evidence type="ECO:0000313" key="20">
    <source>
        <dbReference type="Proteomes" id="UP000240974"/>
    </source>
</evidence>
<protein>
    <recommendedName>
        <fullName evidence="6 16">CDP-diacylglycerol--glycerol-3-phosphate 3-phosphatidyltransferase</fullName>
        <ecNumber evidence="5 16">2.7.8.5</ecNumber>
    </recommendedName>
</protein>
<evidence type="ECO:0000256" key="1">
    <source>
        <dbReference type="ARBA" id="ARBA00003973"/>
    </source>
</evidence>
<evidence type="ECO:0000313" key="19">
    <source>
        <dbReference type="EMBL" id="PST36721.1"/>
    </source>
</evidence>
<dbReference type="EMBL" id="PYLQ01000025">
    <property type="protein sequence ID" value="PST36721.1"/>
    <property type="molecule type" value="Genomic_DNA"/>
</dbReference>
<dbReference type="RefSeq" id="WP_107030552.1">
    <property type="nucleotide sequence ID" value="NZ_PYLQ01000025.1"/>
</dbReference>
<dbReference type="Gene3D" id="1.20.120.1760">
    <property type="match status" value="1"/>
</dbReference>
<evidence type="ECO:0000256" key="4">
    <source>
        <dbReference type="ARBA" id="ARBA00010441"/>
    </source>
</evidence>
<evidence type="ECO:0000256" key="11">
    <source>
        <dbReference type="ARBA" id="ARBA00023098"/>
    </source>
</evidence>
<keyword evidence="7" id="KW-0444">Lipid biosynthesis</keyword>
<keyword evidence="9 18" id="KW-0812">Transmembrane</keyword>
<accession>A0A2T3FN80</accession>
<dbReference type="AlphaFoldDB" id="A0A2T3FN80"/>
<dbReference type="PROSITE" id="PS00379">
    <property type="entry name" value="CDP_ALCOHOL_P_TRANSF"/>
    <property type="match status" value="1"/>
</dbReference>
<evidence type="ECO:0000256" key="15">
    <source>
        <dbReference type="ARBA" id="ARBA00048586"/>
    </source>
</evidence>
<dbReference type="PIRSF" id="PIRSF000847">
    <property type="entry name" value="Phos_ph_gly_syn"/>
    <property type="match status" value="1"/>
</dbReference>
<comment type="subcellular location">
    <subcellularLocation>
        <location evidence="2">Membrane</location>
        <topology evidence="2">Multi-pass membrane protein</topology>
    </subcellularLocation>
</comment>
<keyword evidence="20" id="KW-1185">Reference proteome</keyword>
<comment type="catalytic activity">
    <reaction evidence="15">
        <text>a CDP-1,2-diacyl-sn-glycerol + sn-glycerol 3-phosphate = a 1,2-diacyl-sn-glycero-3-phospho-(1'-sn-glycero-3'-phosphate) + CMP + H(+)</text>
        <dbReference type="Rhea" id="RHEA:12593"/>
        <dbReference type="ChEBI" id="CHEBI:15378"/>
        <dbReference type="ChEBI" id="CHEBI:57597"/>
        <dbReference type="ChEBI" id="CHEBI:58332"/>
        <dbReference type="ChEBI" id="CHEBI:60110"/>
        <dbReference type="ChEBI" id="CHEBI:60377"/>
        <dbReference type="EC" id="2.7.8.5"/>
    </reaction>
</comment>
<comment type="function">
    <text evidence="1">This protein catalyzes the committed step to the synthesis of the acidic phospholipids.</text>
</comment>
<evidence type="ECO:0000256" key="13">
    <source>
        <dbReference type="ARBA" id="ARBA00023209"/>
    </source>
</evidence>
<evidence type="ECO:0000256" key="18">
    <source>
        <dbReference type="SAM" id="Phobius"/>
    </source>
</evidence>
<evidence type="ECO:0000256" key="12">
    <source>
        <dbReference type="ARBA" id="ARBA00023136"/>
    </source>
</evidence>
<dbReference type="InterPro" id="IPR050324">
    <property type="entry name" value="CDP-alcohol_PTase-I"/>
</dbReference>
<dbReference type="GO" id="GO:0016020">
    <property type="term" value="C:membrane"/>
    <property type="evidence" value="ECO:0007669"/>
    <property type="project" value="UniProtKB-SubCell"/>
</dbReference>
<comment type="similarity">
    <text evidence="4 17">Belongs to the CDP-alcohol phosphatidyltransferase class-I family.</text>
</comment>
<dbReference type="NCBIfam" id="TIGR00560">
    <property type="entry name" value="pgsA"/>
    <property type="match status" value="1"/>
</dbReference>
<sequence length="197" mass="21928">MNLPNKLTITRIILVPILILIYMFPYATFGINVPMYHILNADISLVNIVIFIIFAVASLTDYFDGQIARKSKLITTFGKFADPIADKLLINTIFLLLASDGTISIIIPIIMISRDTIVDAIRLVAANKQVVIAAKYLGKLKTVTQMISVIFLLLNDFPFSIIHLPIGQISVWISCVISIVSGIDYFMDSKDMLTESM</sequence>
<gene>
    <name evidence="19" type="primary">pgsA</name>
    <name evidence="19" type="ORF">C7U54_12760</name>
</gene>
<feature type="transmembrane region" description="Helical" evidence="18">
    <location>
        <begin position="88"/>
        <end position="112"/>
    </location>
</feature>
<comment type="caution">
    <text evidence="19">The sequence shown here is derived from an EMBL/GenBank/DDBJ whole genome shotgun (WGS) entry which is preliminary data.</text>
</comment>
<keyword evidence="10 18" id="KW-1133">Transmembrane helix</keyword>
<dbReference type="InterPro" id="IPR004570">
    <property type="entry name" value="Phosphatidylglycerol_P_synth"/>
</dbReference>
<comment type="pathway">
    <text evidence="3">Phospholipid metabolism; phosphatidylglycerol biosynthesis; phosphatidylglycerol from CDP-diacylglycerol: step 1/2.</text>
</comment>
<keyword evidence="8 17" id="KW-0808">Transferase</keyword>
<evidence type="ECO:0000256" key="14">
    <source>
        <dbReference type="ARBA" id="ARBA00023264"/>
    </source>
</evidence>
<dbReference type="GO" id="GO:0008444">
    <property type="term" value="F:CDP-diacylglycerol-glycerol-3-phosphate 3-phosphatidyltransferase activity"/>
    <property type="evidence" value="ECO:0007669"/>
    <property type="project" value="UniProtKB-UniRule"/>
</dbReference>
<evidence type="ECO:0000256" key="8">
    <source>
        <dbReference type="ARBA" id="ARBA00022679"/>
    </source>
</evidence>
<organism evidence="19 20">
    <name type="scientific">Faecalibacillus intestinalis</name>
    <dbReference type="NCBI Taxonomy" id="1982626"/>
    <lineage>
        <taxon>Bacteria</taxon>
        <taxon>Bacillati</taxon>
        <taxon>Bacillota</taxon>
        <taxon>Erysipelotrichia</taxon>
        <taxon>Erysipelotrichales</taxon>
        <taxon>Coprobacillaceae</taxon>
        <taxon>Faecalibacillus</taxon>
    </lineage>
</organism>
<evidence type="ECO:0000256" key="16">
    <source>
        <dbReference type="NCBIfam" id="TIGR00560"/>
    </source>
</evidence>